<organism evidence="1">
    <name type="scientific">bioreactor metagenome</name>
    <dbReference type="NCBI Taxonomy" id="1076179"/>
    <lineage>
        <taxon>unclassified sequences</taxon>
        <taxon>metagenomes</taxon>
        <taxon>ecological metagenomes</taxon>
    </lineage>
</organism>
<name>A0A645EZS5_9ZZZZ</name>
<comment type="caution">
    <text evidence="1">The sequence shown here is derived from an EMBL/GenBank/DDBJ whole genome shotgun (WGS) entry which is preliminary data.</text>
</comment>
<accession>A0A645EZS5</accession>
<reference evidence="1" key="1">
    <citation type="submission" date="2019-08" db="EMBL/GenBank/DDBJ databases">
        <authorList>
            <person name="Kucharzyk K."/>
            <person name="Murdoch R.W."/>
            <person name="Higgins S."/>
            <person name="Loffler F."/>
        </authorList>
    </citation>
    <scope>NUCLEOTIDE SEQUENCE</scope>
</reference>
<dbReference type="EMBL" id="VSSQ01053514">
    <property type="protein sequence ID" value="MPN07541.1"/>
    <property type="molecule type" value="Genomic_DNA"/>
</dbReference>
<gene>
    <name evidence="1" type="ORF">SDC9_154811</name>
</gene>
<dbReference type="AlphaFoldDB" id="A0A645EZS5"/>
<evidence type="ECO:0000313" key="1">
    <source>
        <dbReference type="EMBL" id="MPN07541.1"/>
    </source>
</evidence>
<sequence length="91" mass="10759">MYGNFRQHLSKSEYLGRRIIRRDFMVYHSRDMEDPLAFNNRDIKTPKRIYVHLKRPQMTIGQMNRLRCIAGSMTQKTAAFSGRYGKFAIDG</sequence>
<proteinExistence type="predicted"/>
<protein>
    <submittedName>
        <fullName evidence="1">Uncharacterized protein</fullName>
    </submittedName>
</protein>